<dbReference type="InterPro" id="IPR006665">
    <property type="entry name" value="OmpA-like"/>
</dbReference>
<dbReference type="InterPro" id="IPR036737">
    <property type="entry name" value="OmpA-like_sf"/>
</dbReference>
<dbReference type="RefSeq" id="WP_263954836.1">
    <property type="nucleotide sequence ID" value="NZ_JAOYFC010000004.1"/>
</dbReference>
<gene>
    <name evidence="7" type="ORF">OH136_15050</name>
</gene>
<reference evidence="7" key="1">
    <citation type="submission" date="2022-10" db="EMBL/GenBank/DDBJ databases">
        <authorList>
            <person name="Yue Y."/>
        </authorList>
    </citation>
    <scope>NUCLEOTIDE SEQUENCE</scope>
    <source>
        <strain evidence="7">Z654</strain>
    </source>
</reference>
<protein>
    <submittedName>
        <fullName evidence="7">OmpA family protein</fullName>
    </submittedName>
</protein>
<comment type="subcellular location">
    <subcellularLocation>
        <location evidence="1">Cell outer membrane</location>
    </subcellularLocation>
</comment>
<dbReference type="Gene3D" id="3.30.1330.60">
    <property type="entry name" value="OmpA-like domain"/>
    <property type="match status" value="1"/>
</dbReference>
<dbReference type="InterPro" id="IPR050330">
    <property type="entry name" value="Bact_OuterMem_StrucFunc"/>
</dbReference>
<evidence type="ECO:0000256" key="2">
    <source>
        <dbReference type="ARBA" id="ARBA00023136"/>
    </source>
</evidence>
<feature type="domain" description="OmpA-like" evidence="6">
    <location>
        <begin position="195"/>
        <end position="313"/>
    </location>
</feature>
<dbReference type="PANTHER" id="PTHR30329">
    <property type="entry name" value="STATOR ELEMENT OF FLAGELLAR MOTOR COMPLEX"/>
    <property type="match status" value="1"/>
</dbReference>
<evidence type="ECO:0000256" key="3">
    <source>
        <dbReference type="ARBA" id="ARBA00023237"/>
    </source>
</evidence>
<dbReference type="Pfam" id="PF00691">
    <property type="entry name" value="OmpA"/>
    <property type="match status" value="1"/>
</dbReference>
<feature type="chain" id="PRO_5042044453" evidence="5">
    <location>
        <begin position="22"/>
        <end position="319"/>
    </location>
</feature>
<evidence type="ECO:0000259" key="6">
    <source>
        <dbReference type="PROSITE" id="PS51123"/>
    </source>
</evidence>
<dbReference type="PRINTS" id="PR01021">
    <property type="entry name" value="OMPADOMAIN"/>
</dbReference>
<dbReference type="EMBL" id="JAOYFC010000004">
    <property type="protein sequence ID" value="MCV6825878.1"/>
    <property type="molecule type" value="Genomic_DNA"/>
</dbReference>
<dbReference type="Proteomes" id="UP001208041">
    <property type="component" value="Unassembled WGS sequence"/>
</dbReference>
<evidence type="ECO:0000313" key="8">
    <source>
        <dbReference type="Proteomes" id="UP001208041"/>
    </source>
</evidence>
<dbReference type="CDD" id="cd07185">
    <property type="entry name" value="OmpA_C-like"/>
    <property type="match status" value="1"/>
</dbReference>
<evidence type="ECO:0000256" key="4">
    <source>
        <dbReference type="PROSITE-ProRule" id="PRU00473"/>
    </source>
</evidence>
<evidence type="ECO:0000313" key="7">
    <source>
        <dbReference type="EMBL" id="MCV6825878.1"/>
    </source>
</evidence>
<dbReference type="AlphaFoldDB" id="A0AAE3J315"/>
<feature type="signal peptide" evidence="5">
    <location>
        <begin position="1"/>
        <end position="21"/>
    </location>
</feature>
<keyword evidence="5" id="KW-0732">Signal</keyword>
<dbReference type="SUPFAM" id="SSF103088">
    <property type="entry name" value="OmpA-like"/>
    <property type="match status" value="1"/>
</dbReference>
<name>A0AAE3J315_9RHOB</name>
<keyword evidence="8" id="KW-1185">Reference proteome</keyword>
<accession>A0AAE3J315</accession>
<keyword evidence="2 4" id="KW-0472">Membrane</keyword>
<evidence type="ECO:0000256" key="5">
    <source>
        <dbReference type="SAM" id="SignalP"/>
    </source>
</evidence>
<keyword evidence="3" id="KW-0998">Cell outer membrane</keyword>
<sequence>MKSTKHIVAGVLACLPMASTAMDLKLPNGAQLVAEALENSSSYRLPTGGWTGKDVASVSAEGRVEKQAWKISSSRVTTLGLLDMMRDQLVEDGYTRLYECETAACGGFDFRFSVDIFPEPIMHVDLGDFRYFAAQKETEDGPQYASLVVSKSASAGYVQIVQAGGDPSLGLPLTTATKGARPTETIAQGSLSESLENKGHFVLDDLVFATGSSALADGDFATLAALADYLKANPERNVALVGHTDSEGSLTDNIALSKKRARSVAAMLVNKYDVPEAQLSAEGMGFLAPRASNLTNEGRAQNRRVEVIMTSINGYAANR</sequence>
<proteinExistence type="predicted"/>
<evidence type="ECO:0000256" key="1">
    <source>
        <dbReference type="ARBA" id="ARBA00004442"/>
    </source>
</evidence>
<organism evidence="7 8">
    <name type="scientific">Halocynthiibacter halioticoli</name>
    <dbReference type="NCBI Taxonomy" id="2986804"/>
    <lineage>
        <taxon>Bacteria</taxon>
        <taxon>Pseudomonadati</taxon>
        <taxon>Pseudomonadota</taxon>
        <taxon>Alphaproteobacteria</taxon>
        <taxon>Rhodobacterales</taxon>
        <taxon>Paracoccaceae</taxon>
        <taxon>Halocynthiibacter</taxon>
    </lineage>
</organism>
<dbReference type="GO" id="GO:0009279">
    <property type="term" value="C:cell outer membrane"/>
    <property type="evidence" value="ECO:0007669"/>
    <property type="project" value="UniProtKB-SubCell"/>
</dbReference>
<comment type="caution">
    <text evidence="7">The sequence shown here is derived from an EMBL/GenBank/DDBJ whole genome shotgun (WGS) entry which is preliminary data.</text>
</comment>
<dbReference type="PANTHER" id="PTHR30329:SF21">
    <property type="entry name" value="LIPOPROTEIN YIAD-RELATED"/>
    <property type="match status" value="1"/>
</dbReference>
<dbReference type="PROSITE" id="PS51123">
    <property type="entry name" value="OMPA_2"/>
    <property type="match status" value="1"/>
</dbReference>
<dbReference type="InterPro" id="IPR006664">
    <property type="entry name" value="OMP_bac"/>
</dbReference>